<accession>A0A9K3CQ33</accession>
<evidence type="ECO:0000313" key="2">
    <source>
        <dbReference type="Proteomes" id="UP000265618"/>
    </source>
</evidence>
<evidence type="ECO:0000313" key="1">
    <source>
        <dbReference type="EMBL" id="GIQ80272.1"/>
    </source>
</evidence>
<comment type="caution">
    <text evidence="1">The sequence shown here is derived from an EMBL/GenBank/DDBJ whole genome shotgun (WGS) entry which is preliminary data.</text>
</comment>
<keyword evidence="2" id="KW-1185">Reference proteome</keyword>
<protein>
    <submittedName>
        <fullName evidence="1">Uncharacterized protein</fullName>
    </submittedName>
</protein>
<gene>
    <name evidence="1" type="ORF">KIPB_001045</name>
</gene>
<dbReference type="Pfam" id="PF13289">
    <property type="entry name" value="SIR2_2"/>
    <property type="match status" value="1"/>
</dbReference>
<dbReference type="Proteomes" id="UP000265618">
    <property type="component" value="Unassembled WGS sequence"/>
</dbReference>
<sequence length="592" mass="65022">MEGACNRITYSLAEESPPLMEAWSALNHMKGVLALEMPQEGTLQATARVTALANACFAIYNAYRQYSTDLVPTTRPLLFSKCLKVAKSILEAAVTETVDGTQMDAVSLVLLAYRQTVVALILALDSKDDYMLYQVKDRLGDFTRIPAGTTPEYRAVGAEARLLLSALDTRPGPLPLPCTLDMMDKEVVHARSRVVEMAMATGMLSDTRYLESVVDRMRLKIPVSNACITLRSAINAMASFPKAACTTVNYDRVVEIVYAVCTTVNYDRVVETVLKSSTRLPSDVGSDLSGVCALMDVVHLHGVTSGVTYPLTYRSYCSGHAQFLSTFVPPKRARPGHTSPCLLSGHSSDSTSDCMQSLVFVGCNGTLEDPHFLSLFDRLNSTTATQQHYVLGLDPSVDPSLRATVDRLRTRFPAINLTYIEYGREYGELGPFLLNQVFAAYESMTPPEEEEMESGCVMGGYELAQRLAVTLASHIRHDLAHVTRSELDTLRGVVMADTSDDIVTETILCILTERVPIPAGSDHKDLAAEIAQRLKGAEMGYRPRDKEGETRRFQHGVLKRLRDHLSCLGCEALAKAVTTHVNAFSEFAEDYA</sequence>
<reference evidence="1 2" key="1">
    <citation type="journal article" date="2018" name="PLoS ONE">
        <title>The draft genome of Kipferlia bialata reveals reductive genome evolution in fornicate parasites.</title>
        <authorList>
            <person name="Tanifuji G."/>
            <person name="Takabayashi S."/>
            <person name="Kume K."/>
            <person name="Takagi M."/>
            <person name="Nakayama T."/>
            <person name="Kamikawa R."/>
            <person name="Inagaki Y."/>
            <person name="Hashimoto T."/>
        </authorList>
    </citation>
    <scope>NUCLEOTIDE SEQUENCE [LARGE SCALE GENOMIC DNA]</scope>
    <source>
        <strain evidence="1">NY0173</strain>
    </source>
</reference>
<proteinExistence type="predicted"/>
<dbReference type="OrthoDB" id="9940519at2759"/>
<name>A0A9K3CQ33_9EUKA</name>
<dbReference type="AlphaFoldDB" id="A0A9K3CQ33"/>
<organism evidence="1 2">
    <name type="scientific">Kipferlia bialata</name>
    <dbReference type="NCBI Taxonomy" id="797122"/>
    <lineage>
        <taxon>Eukaryota</taxon>
        <taxon>Metamonada</taxon>
        <taxon>Carpediemonas-like organisms</taxon>
        <taxon>Kipferlia</taxon>
    </lineage>
</organism>
<dbReference type="EMBL" id="BDIP01000136">
    <property type="protein sequence ID" value="GIQ80272.1"/>
    <property type="molecule type" value="Genomic_DNA"/>
</dbReference>